<feature type="signal peptide" evidence="8">
    <location>
        <begin position="1"/>
        <end position="20"/>
    </location>
</feature>
<evidence type="ECO:0000256" key="5">
    <source>
        <dbReference type="ARBA" id="ARBA00023180"/>
    </source>
</evidence>
<feature type="compositionally biased region" description="Acidic residues" evidence="7">
    <location>
        <begin position="51"/>
        <end position="67"/>
    </location>
</feature>
<dbReference type="InterPro" id="IPR019577">
    <property type="entry name" value="SPARC/Testican_Ca-bd-dom"/>
</dbReference>
<comment type="caution">
    <text evidence="6">Lacks conserved residue(s) required for the propagation of feature annotation.</text>
</comment>
<dbReference type="CDD" id="cd00191">
    <property type="entry name" value="TY"/>
    <property type="match status" value="1"/>
</dbReference>
<gene>
    <name evidence="10" type="ORF">GSLYS_00004749001</name>
</gene>
<evidence type="ECO:0000313" key="10">
    <source>
        <dbReference type="EMBL" id="CAL1530624.1"/>
    </source>
</evidence>
<dbReference type="GO" id="GO:0005615">
    <property type="term" value="C:extracellular space"/>
    <property type="evidence" value="ECO:0007669"/>
    <property type="project" value="TreeGrafter"/>
</dbReference>
<sequence>MRHFLILLLLVIVAVCISEADRAERRRKKLTAKLARLDSNFNNKAFNKADADDESSDRENEETDGETIDNKYGPRYYKKNKKNKYYKRRKSDHKMSWLNVKKGSDCSIKCRHGDVCITGPIDTKPMCVSKKDLKKSLKLFHRYQKQEMKAWKKFKKEKYDHAEAETYPMDKDDKQEIAHTNDSKNQIVEKQNTVKQHKEETNLQVYTTKADDLEVCTSKQFSQMRTRMMGWFHLLHGQDLLARKEHGGNIKQFYKHVSVKKELREHNGHNCECLKSAMWQFVQMDKNADDELTDTEMSLLEENSLEPCMQPYLTSCDLNADSKLSSNEWCCCFSNVVAPCFKKVDEIRKSGEPVAYIPRCDREGYYMREQCEGKEEDKFTCWCVDYNGNETKGTRTNGRAHCSKIAMNGTRKVKSA</sequence>
<proteinExistence type="predicted"/>
<dbReference type="PROSITE" id="PS00484">
    <property type="entry name" value="THYROGLOBULIN_1_1"/>
    <property type="match status" value="1"/>
</dbReference>
<dbReference type="PANTHER" id="PTHR13866:SF30">
    <property type="match status" value="1"/>
</dbReference>
<dbReference type="Pfam" id="PF00086">
    <property type="entry name" value="Thyroglobulin_1"/>
    <property type="match status" value="1"/>
</dbReference>
<accession>A0AAV2HD49</accession>
<dbReference type="Gene3D" id="1.10.238.10">
    <property type="entry name" value="EF-hand"/>
    <property type="match status" value="1"/>
</dbReference>
<comment type="subcellular location">
    <subcellularLocation>
        <location evidence="1">Secreted</location>
    </subcellularLocation>
</comment>
<dbReference type="SUPFAM" id="SSF47473">
    <property type="entry name" value="EF-hand"/>
    <property type="match status" value="1"/>
</dbReference>
<evidence type="ECO:0000256" key="1">
    <source>
        <dbReference type="ARBA" id="ARBA00004613"/>
    </source>
</evidence>
<keyword evidence="2" id="KW-0964">Secreted</keyword>
<evidence type="ECO:0000313" key="11">
    <source>
        <dbReference type="Proteomes" id="UP001497497"/>
    </source>
</evidence>
<evidence type="ECO:0000256" key="8">
    <source>
        <dbReference type="SAM" id="SignalP"/>
    </source>
</evidence>
<feature type="domain" description="Thyroglobulin type-1" evidence="9">
    <location>
        <begin position="337"/>
        <end position="402"/>
    </location>
</feature>
<dbReference type="Pfam" id="PF10591">
    <property type="entry name" value="SPARC_Ca_bdg"/>
    <property type="match status" value="1"/>
</dbReference>
<dbReference type="AlphaFoldDB" id="A0AAV2HD49"/>
<evidence type="ECO:0000256" key="3">
    <source>
        <dbReference type="ARBA" id="ARBA00022729"/>
    </source>
</evidence>
<dbReference type="PANTHER" id="PTHR13866">
    <property type="entry name" value="SPARC OSTEONECTIN"/>
    <property type="match status" value="1"/>
</dbReference>
<dbReference type="GO" id="GO:0050840">
    <property type="term" value="F:extracellular matrix binding"/>
    <property type="evidence" value="ECO:0007669"/>
    <property type="project" value="TreeGrafter"/>
</dbReference>
<feature type="chain" id="PRO_5043506017" description="Thyroglobulin type-1 domain-containing protein" evidence="8">
    <location>
        <begin position="21"/>
        <end position="416"/>
    </location>
</feature>
<evidence type="ECO:0000256" key="7">
    <source>
        <dbReference type="SAM" id="MobiDB-lite"/>
    </source>
</evidence>
<dbReference type="InterPro" id="IPR000716">
    <property type="entry name" value="Thyroglobulin_1"/>
</dbReference>
<dbReference type="SUPFAM" id="SSF57610">
    <property type="entry name" value="Thyroglobulin type-1 domain"/>
    <property type="match status" value="1"/>
</dbReference>
<organism evidence="10 11">
    <name type="scientific">Lymnaea stagnalis</name>
    <name type="common">Great pond snail</name>
    <name type="synonym">Helix stagnalis</name>
    <dbReference type="NCBI Taxonomy" id="6523"/>
    <lineage>
        <taxon>Eukaryota</taxon>
        <taxon>Metazoa</taxon>
        <taxon>Spiralia</taxon>
        <taxon>Lophotrochozoa</taxon>
        <taxon>Mollusca</taxon>
        <taxon>Gastropoda</taxon>
        <taxon>Heterobranchia</taxon>
        <taxon>Euthyneura</taxon>
        <taxon>Panpulmonata</taxon>
        <taxon>Hygrophila</taxon>
        <taxon>Lymnaeoidea</taxon>
        <taxon>Lymnaeidae</taxon>
        <taxon>Lymnaea</taxon>
    </lineage>
</organism>
<dbReference type="InterPro" id="IPR036857">
    <property type="entry name" value="Thyroglobulin_1_sf"/>
</dbReference>
<evidence type="ECO:0000256" key="6">
    <source>
        <dbReference type="PROSITE-ProRule" id="PRU00500"/>
    </source>
</evidence>
<dbReference type="PROSITE" id="PS51162">
    <property type="entry name" value="THYROGLOBULIN_1_2"/>
    <property type="match status" value="1"/>
</dbReference>
<dbReference type="GO" id="GO:0005509">
    <property type="term" value="F:calcium ion binding"/>
    <property type="evidence" value="ECO:0007669"/>
    <property type="project" value="InterPro"/>
</dbReference>
<reference evidence="10 11" key="1">
    <citation type="submission" date="2024-04" db="EMBL/GenBank/DDBJ databases">
        <authorList>
            <consortium name="Genoscope - CEA"/>
            <person name="William W."/>
        </authorList>
    </citation>
    <scope>NUCLEOTIDE SEQUENCE [LARGE SCALE GENOMIC DNA]</scope>
</reference>
<name>A0AAV2HD49_LYMST</name>
<dbReference type="InterPro" id="IPR011992">
    <property type="entry name" value="EF-hand-dom_pair"/>
</dbReference>
<protein>
    <recommendedName>
        <fullName evidence="9">Thyroglobulin type-1 domain-containing protein</fullName>
    </recommendedName>
</protein>
<keyword evidence="11" id="KW-1185">Reference proteome</keyword>
<evidence type="ECO:0000256" key="2">
    <source>
        <dbReference type="ARBA" id="ARBA00022525"/>
    </source>
</evidence>
<dbReference type="Gene3D" id="4.10.800.10">
    <property type="entry name" value="Thyroglobulin type-1"/>
    <property type="match status" value="1"/>
</dbReference>
<dbReference type="EMBL" id="CAXITT010000072">
    <property type="protein sequence ID" value="CAL1530624.1"/>
    <property type="molecule type" value="Genomic_DNA"/>
</dbReference>
<evidence type="ECO:0000256" key="4">
    <source>
        <dbReference type="ARBA" id="ARBA00023157"/>
    </source>
</evidence>
<keyword evidence="4" id="KW-1015">Disulfide bond</keyword>
<dbReference type="GO" id="GO:0005518">
    <property type="term" value="F:collagen binding"/>
    <property type="evidence" value="ECO:0007669"/>
    <property type="project" value="TreeGrafter"/>
</dbReference>
<evidence type="ECO:0000259" key="9">
    <source>
        <dbReference type="PROSITE" id="PS51162"/>
    </source>
</evidence>
<dbReference type="SMART" id="SM00211">
    <property type="entry name" value="TY"/>
    <property type="match status" value="1"/>
</dbReference>
<dbReference type="Proteomes" id="UP001497497">
    <property type="component" value="Unassembled WGS sequence"/>
</dbReference>
<keyword evidence="5" id="KW-0325">Glycoprotein</keyword>
<keyword evidence="3 8" id="KW-0732">Signal</keyword>
<comment type="caution">
    <text evidence="10">The sequence shown here is derived from an EMBL/GenBank/DDBJ whole genome shotgun (WGS) entry which is preliminary data.</text>
</comment>
<feature type="region of interest" description="Disordered" evidence="7">
    <location>
        <begin position="46"/>
        <end position="75"/>
    </location>
</feature>